<comment type="caution">
    <text evidence="1">The sequence shown here is derived from an EMBL/GenBank/DDBJ whole genome shotgun (WGS) entry which is preliminary data.</text>
</comment>
<gene>
    <name evidence="1" type="ORF">WKI67_42675</name>
</gene>
<name>A0ACC6Q8Q5_9ACTN</name>
<accession>A0ACC6Q8Q5</accession>
<dbReference type="Proteomes" id="UP001377168">
    <property type="component" value="Unassembled WGS sequence"/>
</dbReference>
<dbReference type="EMBL" id="JBBKAJ010000038">
    <property type="protein sequence ID" value="MEJ8640009.1"/>
    <property type="molecule type" value="Genomic_DNA"/>
</dbReference>
<evidence type="ECO:0000313" key="2">
    <source>
        <dbReference type="Proteomes" id="UP001377168"/>
    </source>
</evidence>
<organism evidence="1 2">
    <name type="scientific">Streptomyces achmelvichensis</name>
    <dbReference type="NCBI Taxonomy" id="3134111"/>
    <lineage>
        <taxon>Bacteria</taxon>
        <taxon>Bacillati</taxon>
        <taxon>Actinomycetota</taxon>
        <taxon>Actinomycetes</taxon>
        <taxon>Kitasatosporales</taxon>
        <taxon>Streptomycetaceae</taxon>
        <taxon>Streptomyces</taxon>
    </lineage>
</organism>
<protein>
    <submittedName>
        <fullName evidence="1">Uncharacterized protein</fullName>
    </submittedName>
</protein>
<sequence length="281" mass="31252">MGELWARWGDAPRVVRWVVVGCLVAGSAGLVVGILGDFNGFWDDKAFSTNLVSSVIGLLFGVPLALLVLSYLTEAQAEDRELKQCRRYAEKTVETFLDNLMQGFKGTDPSAIASALDQWKIENTQAPQLLRGDAPVDFDVRRQRAGEVYACLEARNSAQHAALSKNTTDSLDWLAQIVQNWDRLDSDIRPRVELLGIRWLPAKVYADLAAGVRLLRDLDRKHYTLLEIRAAFMFKPPSNPEQEEWTKFGSLLLKEAEAQKSVAKALLAIVNNIGAIKDIGK</sequence>
<evidence type="ECO:0000313" key="1">
    <source>
        <dbReference type="EMBL" id="MEJ8640009.1"/>
    </source>
</evidence>
<reference evidence="1" key="1">
    <citation type="submission" date="2024-03" db="EMBL/GenBank/DDBJ databases">
        <title>Novel Streptomyces species of biotechnological and ecological value are a feature of Machair soil.</title>
        <authorList>
            <person name="Prole J.R."/>
            <person name="Goodfellow M."/>
            <person name="Allenby N."/>
            <person name="Ward A.C."/>
        </authorList>
    </citation>
    <scope>NUCLEOTIDE SEQUENCE</scope>
    <source>
        <strain evidence="1">MS2.AVA.5</strain>
    </source>
</reference>
<keyword evidence="2" id="KW-1185">Reference proteome</keyword>
<proteinExistence type="predicted"/>